<dbReference type="PANTHER" id="PTHR33678:SF1">
    <property type="entry name" value="BLL1576 PROTEIN"/>
    <property type="match status" value="1"/>
</dbReference>
<evidence type="ECO:0000313" key="3">
    <source>
        <dbReference type="EMBL" id="MDQ8196477.1"/>
    </source>
</evidence>
<feature type="non-terminal residue" evidence="3">
    <location>
        <position position="1"/>
    </location>
</feature>
<dbReference type="EMBL" id="JARXIC010000129">
    <property type="protein sequence ID" value="MDQ8196477.1"/>
    <property type="molecule type" value="Genomic_DNA"/>
</dbReference>
<dbReference type="RefSeq" id="WP_308986909.1">
    <property type="nucleotide sequence ID" value="NZ_JARXIC010000129.1"/>
</dbReference>
<feature type="domain" description="Transposase IS66 central" evidence="1">
    <location>
        <begin position="6"/>
        <end position="83"/>
    </location>
</feature>
<organism evidence="3 4">
    <name type="scientific">Thalassobacterium sedimentorum</name>
    <dbReference type="NCBI Taxonomy" id="3041258"/>
    <lineage>
        <taxon>Bacteria</taxon>
        <taxon>Pseudomonadati</taxon>
        <taxon>Verrucomicrobiota</taxon>
        <taxon>Opitutia</taxon>
        <taxon>Puniceicoccales</taxon>
        <taxon>Coraliomargaritaceae</taxon>
        <taxon>Thalassobacterium</taxon>
    </lineage>
</organism>
<evidence type="ECO:0000259" key="1">
    <source>
        <dbReference type="Pfam" id="PF03050"/>
    </source>
</evidence>
<evidence type="ECO:0000259" key="2">
    <source>
        <dbReference type="Pfam" id="PF13817"/>
    </source>
</evidence>
<reference evidence="3 4" key="1">
    <citation type="submission" date="2023-04" db="EMBL/GenBank/DDBJ databases">
        <title>A novel bacteria isolated from coastal sediment.</title>
        <authorList>
            <person name="Liu X.-J."/>
            <person name="Du Z.-J."/>
        </authorList>
    </citation>
    <scope>NUCLEOTIDE SEQUENCE [LARGE SCALE GENOMIC DNA]</scope>
    <source>
        <strain evidence="3 4">SDUM461004</strain>
    </source>
</reference>
<dbReference type="Proteomes" id="UP001243717">
    <property type="component" value="Unassembled WGS sequence"/>
</dbReference>
<evidence type="ECO:0000313" key="4">
    <source>
        <dbReference type="Proteomes" id="UP001243717"/>
    </source>
</evidence>
<sequence length="134" mass="15116">RQAKFESHLRIIHAIVKILARRSRPKSKSGKACTYFFGQWDALQVQLKHGEAELDNNLIENAIRPSAVGKKNFLFIGSPEAGKRTAIIYSILVSCERHGIDPLAYMTDVLKKIPAMTNQDDFSPLLPSNWKKPL</sequence>
<name>A0ABU1AP26_9BACT</name>
<dbReference type="Pfam" id="PF13817">
    <property type="entry name" value="DDE_Tnp_IS66_C"/>
    <property type="match status" value="1"/>
</dbReference>
<dbReference type="InterPro" id="IPR039552">
    <property type="entry name" value="IS66_C"/>
</dbReference>
<dbReference type="InterPro" id="IPR004291">
    <property type="entry name" value="Transposase_IS66_central"/>
</dbReference>
<proteinExistence type="predicted"/>
<accession>A0ABU1AP26</accession>
<protein>
    <submittedName>
        <fullName evidence="3">Transposase</fullName>
    </submittedName>
</protein>
<feature type="domain" description="Transposase IS66 C-terminal" evidence="2">
    <location>
        <begin position="90"/>
        <end position="127"/>
    </location>
</feature>
<dbReference type="PANTHER" id="PTHR33678">
    <property type="entry name" value="BLL1576 PROTEIN"/>
    <property type="match status" value="1"/>
</dbReference>
<dbReference type="InterPro" id="IPR052344">
    <property type="entry name" value="Transposase-related"/>
</dbReference>
<dbReference type="Pfam" id="PF03050">
    <property type="entry name" value="DDE_Tnp_IS66"/>
    <property type="match status" value="1"/>
</dbReference>
<gene>
    <name evidence="3" type="ORF">QEH59_18755</name>
</gene>
<keyword evidence="4" id="KW-1185">Reference proteome</keyword>
<comment type="caution">
    <text evidence="3">The sequence shown here is derived from an EMBL/GenBank/DDBJ whole genome shotgun (WGS) entry which is preliminary data.</text>
</comment>